<evidence type="ECO:0000313" key="2">
    <source>
        <dbReference type="EMBL" id="TVZ00163.1"/>
    </source>
</evidence>
<dbReference type="OrthoDB" id="3591196at2"/>
<dbReference type="AlphaFoldDB" id="A0A6P2BSB7"/>
<sequence>MTRGLWRVVPTGSLKSRPRVQSGSILERLAARFRRLMGFAVMHAAAPLRNRTGEPAYARARVETAKIEEKYKYRQEISLNADVSEVGDPAGQIKIVLPYDGDEFFTRDAYADVEAARRDGAVLPDNAVVGFLALTDYEKTDLEVPLGLQGNYGSVPIAVRLPGRPGSGETDQLIIDNSECVFSQEYRPEDLRIFPVYVDMDLDDPDMAEDADRPQRFSAQDAIADLLARLLERIKVIGDAPERQLDFEPGLWLRMTVRLHLPRGQAEGVEAKVSKVSMGWPTHTSLSSLELHADSRPALRYNPQQEHDGRKGGLEWSDVPMTLIGQRRDAEVTHTADDPEAEEEDPEVRKELVTLTSGEMTLSISNPGDFYKQDTLTGRVEVTVNRLLSGMDARLYDAAGRPYPAQRSALKLKSVVTTEFSLPLHDAFARRPMSPYQWLYFEEVIPSALRLDDIAMALRNRGFTLVTSVRDLDPEDCCIKAERVQGPDLLRLQVYVRGERHKARRERSVDGVMTYRSAVASGDLRLYVYGSLRGESKPVVQEINALRRALRERFDRLPAGR</sequence>
<feature type="compositionally biased region" description="Basic and acidic residues" evidence="1">
    <location>
        <begin position="327"/>
        <end position="337"/>
    </location>
</feature>
<comment type="caution">
    <text evidence="2">The sequence shown here is derived from an EMBL/GenBank/DDBJ whole genome shotgun (WGS) entry which is preliminary data.</text>
</comment>
<protein>
    <submittedName>
        <fullName evidence="2">Uncharacterized protein</fullName>
    </submittedName>
</protein>
<reference evidence="2 3" key="1">
    <citation type="submission" date="2018-11" db="EMBL/GenBank/DDBJ databases">
        <title>Trebonia kvetii gen.nov., sp.nov., a novel acidophilic actinobacterium, and proposal of the new actinobacterial family Treboniaceae fam. nov.</title>
        <authorList>
            <person name="Rapoport D."/>
            <person name="Sagova-Mareckova M."/>
            <person name="Sedlacek I."/>
            <person name="Provaznik J."/>
            <person name="Kralova S."/>
            <person name="Pavlinic D."/>
            <person name="Benes V."/>
            <person name="Kopecky J."/>
        </authorList>
    </citation>
    <scope>NUCLEOTIDE SEQUENCE [LARGE SCALE GENOMIC DNA]</scope>
    <source>
        <strain evidence="2 3">15Tr583</strain>
    </source>
</reference>
<feature type="region of interest" description="Disordered" evidence="1">
    <location>
        <begin position="327"/>
        <end position="348"/>
    </location>
</feature>
<name>A0A6P2BSB7_9ACTN</name>
<dbReference type="EMBL" id="RPFW01000010">
    <property type="protein sequence ID" value="TVZ00163.1"/>
    <property type="molecule type" value="Genomic_DNA"/>
</dbReference>
<gene>
    <name evidence="2" type="ORF">EAS64_39650</name>
</gene>
<dbReference type="Proteomes" id="UP000460272">
    <property type="component" value="Unassembled WGS sequence"/>
</dbReference>
<evidence type="ECO:0000256" key="1">
    <source>
        <dbReference type="SAM" id="MobiDB-lite"/>
    </source>
</evidence>
<keyword evidence="3" id="KW-1185">Reference proteome</keyword>
<proteinExistence type="predicted"/>
<evidence type="ECO:0000313" key="3">
    <source>
        <dbReference type="Proteomes" id="UP000460272"/>
    </source>
</evidence>
<accession>A0A6P2BSB7</accession>
<organism evidence="2 3">
    <name type="scientific">Trebonia kvetii</name>
    <dbReference type="NCBI Taxonomy" id="2480626"/>
    <lineage>
        <taxon>Bacteria</taxon>
        <taxon>Bacillati</taxon>
        <taxon>Actinomycetota</taxon>
        <taxon>Actinomycetes</taxon>
        <taxon>Streptosporangiales</taxon>
        <taxon>Treboniaceae</taxon>
        <taxon>Trebonia</taxon>
    </lineage>
</organism>